<reference evidence="1" key="1">
    <citation type="submission" date="2019-08" db="EMBL/GenBank/DDBJ databases">
        <authorList>
            <person name="Kucharzyk K."/>
            <person name="Murdoch R.W."/>
            <person name="Higgins S."/>
            <person name="Loffler F."/>
        </authorList>
    </citation>
    <scope>NUCLEOTIDE SEQUENCE</scope>
</reference>
<evidence type="ECO:0000313" key="1">
    <source>
        <dbReference type="EMBL" id="MPN40844.1"/>
    </source>
</evidence>
<name>A0A645HXE9_9ZZZZ</name>
<accession>A0A645HXE9</accession>
<sequence length="75" mass="8720">MPHLRIDSFGSDYFLRQNRKLVNYGLHFICTPQHDIALKPKALNKAIINQFPQRRLFKVCFKNCIAALDIGLNPH</sequence>
<gene>
    <name evidence="1" type="ORF">SDC9_188384</name>
</gene>
<proteinExistence type="predicted"/>
<organism evidence="1">
    <name type="scientific">bioreactor metagenome</name>
    <dbReference type="NCBI Taxonomy" id="1076179"/>
    <lineage>
        <taxon>unclassified sequences</taxon>
        <taxon>metagenomes</taxon>
        <taxon>ecological metagenomes</taxon>
    </lineage>
</organism>
<dbReference type="EMBL" id="VSSQ01097516">
    <property type="protein sequence ID" value="MPN40844.1"/>
    <property type="molecule type" value="Genomic_DNA"/>
</dbReference>
<protein>
    <submittedName>
        <fullName evidence="1">Uncharacterized protein</fullName>
    </submittedName>
</protein>
<dbReference type="AlphaFoldDB" id="A0A645HXE9"/>
<comment type="caution">
    <text evidence="1">The sequence shown here is derived from an EMBL/GenBank/DDBJ whole genome shotgun (WGS) entry which is preliminary data.</text>
</comment>